<name>A0A7W9Q5C2_9ACTN</name>
<dbReference type="GO" id="GO:0051301">
    <property type="term" value="P:cell division"/>
    <property type="evidence" value="ECO:0007669"/>
    <property type="project" value="UniProtKB-KW"/>
</dbReference>
<reference evidence="7 8" key="1">
    <citation type="submission" date="2020-08" db="EMBL/GenBank/DDBJ databases">
        <title>Genomic Encyclopedia of Type Strains, Phase III (KMG-III): the genomes of soil and plant-associated and newly described type strains.</title>
        <authorList>
            <person name="Whitman W."/>
        </authorList>
    </citation>
    <scope>NUCLEOTIDE SEQUENCE [LARGE SCALE GENOMIC DNA]</scope>
    <source>
        <strain evidence="7 8">CECT 8305</strain>
    </source>
</reference>
<dbReference type="Gene3D" id="3.40.710.10">
    <property type="entry name" value="DD-peptidase/beta-lactamase superfamily"/>
    <property type="match status" value="1"/>
</dbReference>
<gene>
    <name evidence="7" type="ORF">FHS42_000496</name>
</gene>
<dbReference type="InterPro" id="IPR012338">
    <property type="entry name" value="Beta-lactam/transpept-like"/>
</dbReference>
<dbReference type="PANTHER" id="PTHR30627">
    <property type="entry name" value="PEPTIDOGLYCAN D,D-TRANSPEPTIDASE"/>
    <property type="match status" value="1"/>
</dbReference>
<dbReference type="AlphaFoldDB" id="A0A7W9Q5C2"/>
<evidence type="ECO:0000256" key="3">
    <source>
        <dbReference type="ARBA" id="ARBA00023136"/>
    </source>
</evidence>
<dbReference type="InterPro" id="IPR036138">
    <property type="entry name" value="PBP_dimer_sf"/>
</dbReference>
<feature type="compositionally biased region" description="Basic and acidic residues" evidence="4">
    <location>
        <begin position="216"/>
        <end position="235"/>
    </location>
</feature>
<feature type="compositionally biased region" description="Basic and acidic residues" evidence="4">
    <location>
        <begin position="147"/>
        <end position="159"/>
    </location>
</feature>
<keyword evidence="8" id="KW-1185">Reference proteome</keyword>
<feature type="compositionally biased region" description="Low complexity" evidence="4">
    <location>
        <begin position="108"/>
        <end position="119"/>
    </location>
</feature>
<dbReference type="Proteomes" id="UP000588098">
    <property type="component" value="Unassembled WGS sequence"/>
</dbReference>
<proteinExistence type="inferred from homology"/>
<feature type="compositionally biased region" description="Basic and acidic residues" evidence="4">
    <location>
        <begin position="1"/>
        <end position="11"/>
    </location>
</feature>
<dbReference type="GO" id="GO:0071555">
    <property type="term" value="P:cell wall organization"/>
    <property type="evidence" value="ECO:0007669"/>
    <property type="project" value="TreeGrafter"/>
</dbReference>
<keyword evidence="3" id="KW-0472">Membrane</keyword>
<dbReference type="PANTHER" id="PTHR30627:SF1">
    <property type="entry name" value="PEPTIDOGLYCAN D,D-TRANSPEPTIDASE FTSI"/>
    <property type="match status" value="1"/>
</dbReference>
<evidence type="ECO:0000259" key="6">
    <source>
        <dbReference type="Pfam" id="PF03717"/>
    </source>
</evidence>
<organism evidence="7 8">
    <name type="scientific">Streptomyces zagrosensis</name>
    <dbReference type="NCBI Taxonomy" id="1042984"/>
    <lineage>
        <taxon>Bacteria</taxon>
        <taxon>Bacillati</taxon>
        <taxon>Actinomycetota</taxon>
        <taxon>Actinomycetes</taxon>
        <taxon>Kitasatosporales</taxon>
        <taxon>Streptomycetaceae</taxon>
        <taxon>Streptomyces</taxon>
    </lineage>
</organism>
<protein>
    <submittedName>
        <fullName evidence="7">Cell division protein FtsI (Penicillin-binding protein 3)</fullName>
    </submittedName>
</protein>
<dbReference type="GO" id="GO:0005886">
    <property type="term" value="C:plasma membrane"/>
    <property type="evidence" value="ECO:0007669"/>
    <property type="project" value="TreeGrafter"/>
</dbReference>
<dbReference type="InterPro" id="IPR050515">
    <property type="entry name" value="Beta-lactam/transpept"/>
</dbReference>
<comment type="subcellular location">
    <subcellularLocation>
        <location evidence="1">Membrane</location>
    </subcellularLocation>
</comment>
<accession>A0A7W9Q5C2</accession>
<evidence type="ECO:0000259" key="5">
    <source>
        <dbReference type="Pfam" id="PF00905"/>
    </source>
</evidence>
<dbReference type="EMBL" id="JACHJL010000001">
    <property type="protein sequence ID" value="MBB5933478.1"/>
    <property type="molecule type" value="Genomic_DNA"/>
</dbReference>
<evidence type="ECO:0000256" key="2">
    <source>
        <dbReference type="ARBA" id="ARBA00007171"/>
    </source>
</evidence>
<evidence type="ECO:0000256" key="1">
    <source>
        <dbReference type="ARBA" id="ARBA00004370"/>
    </source>
</evidence>
<keyword evidence="7" id="KW-0131">Cell cycle</keyword>
<comment type="similarity">
    <text evidence="2">Belongs to the transpeptidase family.</text>
</comment>
<dbReference type="Pfam" id="PF03717">
    <property type="entry name" value="PBP_dimer"/>
    <property type="match status" value="1"/>
</dbReference>
<dbReference type="InterPro" id="IPR005311">
    <property type="entry name" value="PBP_dimer"/>
</dbReference>
<feature type="compositionally biased region" description="Low complexity" evidence="4">
    <location>
        <begin position="43"/>
        <end position="60"/>
    </location>
</feature>
<feature type="region of interest" description="Disordered" evidence="4">
    <location>
        <begin position="1"/>
        <end position="274"/>
    </location>
</feature>
<feature type="domain" description="Penicillin-binding protein transpeptidase" evidence="5">
    <location>
        <begin position="532"/>
        <end position="847"/>
    </location>
</feature>
<evidence type="ECO:0000313" key="7">
    <source>
        <dbReference type="EMBL" id="MBB5933478.1"/>
    </source>
</evidence>
<comment type="caution">
    <text evidence="7">The sequence shown here is derived from an EMBL/GenBank/DDBJ whole genome shotgun (WGS) entry which is preliminary data.</text>
</comment>
<dbReference type="SUPFAM" id="SSF56519">
    <property type="entry name" value="Penicillin binding protein dimerisation domain"/>
    <property type="match status" value="1"/>
</dbReference>
<dbReference type="Gene3D" id="3.90.1310.10">
    <property type="entry name" value="Penicillin-binding protein 2a (Domain 2)"/>
    <property type="match status" value="1"/>
</dbReference>
<dbReference type="Gene3D" id="3.30.450.330">
    <property type="match status" value="1"/>
</dbReference>
<feature type="domain" description="Penicillin-binding protein dimerisation" evidence="6">
    <location>
        <begin position="321"/>
        <end position="488"/>
    </location>
</feature>
<feature type="compositionally biased region" description="Basic and acidic residues" evidence="4">
    <location>
        <begin position="66"/>
        <end position="91"/>
    </location>
</feature>
<sequence>MRGAVPRREGGRAPSPGPYPGGTDRARSAGPFRGDSSRLRPVGPYDGDGSYDGAGSYDGDSSYDENAERPRPGGRSRREPDSGSDDGARSRERARRASLRTREENRLRAQAGPRAQARQGDPGQRDGVPPGVIHPREAARNGQARNGQERTGEERRESGAGRTRRREHPHNDAGAGAGAVGARGGDVGPERADAAGGGNGDDRGNGRFGGGLAPEGRGDGDRGDGDRGAGRDRVAGRSMTAAQWRKPARDRSGRPRAPRPRGSGGPPVRFGNPRPRLRLVSLGLTLVMLAFVVRLLQVQAVDANAYSAKANVNRYIPVTLAAERGSITDRSGVDLATTVDAYDITAAPDLLTPERAKTADAPRQAAVLLSPILGVSEETLVRTLTANPKSKYAVLARQQTPQVWNQLKDLKSALADKEAKGRGVNVLAGINREAHSKRVYPNGELAAGILGFVDSQGKGGAGVEQLLNAKLAGKDGKRVYAQSGGRQVPTGDVKEQSAVPGTDVELTIDRDLQWAAQRAISDQVQESKADRGYVVVQDTKTGEILALANAPGFDPANVSAADPQALGNAALTDAYEPGSTSKLMSLAAVLEEGVATPSTPVEVPNRLPRADRAFADDIDHPTWHLTLNGVLAKSSNIGTILATEQLGKNQAASNQILYSYLRSFGLGRPTGLGFPGETPGILAKPQDWSASQQYTIPFGQGLSLNAVQAASVYSTIAGGGERVVPTLVRGTKGPDGQFTPAPEPARSRVVSQQTAKTLAHMLESVIDDQEGTGAKAKIPGYRVAGKTGTSNRVDPKTGRYHGYTASFAGFAPADKPRVTVYCAVQNPTKGSYFGGQVCGPVYKKVMEFALKTMRVAPTGKPPVRLPVTYQPGG</sequence>
<keyword evidence="7" id="KW-0132">Cell division</keyword>
<evidence type="ECO:0000256" key="4">
    <source>
        <dbReference type="SAM" id="MobiDB-lite"/>
    </source>
</evidence>
<dbReference type="SUPFAM" id="SSF56601">
    <property type="entry name" value="beta-lactamase/transpeptidase-like"/>
    <property type="match status" value="1"/>
</dbReference>
<dbReference type="InterPro" id="IPR001460">
    <property type="entry name" value="PCN-bd_Tpept"/>
</dbReference>
<dbReference type="Pfam" id="PF00905">
    <property type="entry name" value="Transpeptidase"/>
    <property type="match status" value="1"/>
</dbReference>
<evidence type="ECO:0000313" key="8">
    <source>
        <dbReference type="Proteomes" id="UP000588098"/>
    </source>
</evidence>
<feature type="compositionally biased region" description="Gly residues" evidence="4">
    <location>
        <begin position="175"/>
        <end position="187"/>
    </location>
</feature>
<dbReference type="GO" id="GO:0008658">
    <property type="term" value="F:penicillin binding"/>
    <property type="evidence" value="ECO:0007669"/>
    <property type="project" value="InterPro"/>
</dbReference>